<keyword evidence="3" id="KW-1185">Reference proteome</keyword>
<evidence type="ECO:0000313" key="3">
    <source>
        <dbReference type="Proteomes" id="UP000609531"/>
    </source>
</evidence>
<reference evidence="2" key="1">
    <citation type="submission" date="2020-12" db="EMBL/GenBank/DDBJ databases">
        <title>Bacterial taxonomy.</title>
        <authorList>
            <person name="Pan X."/>
        </authorList>
    </citation>
    <scope>NUCLEOTIDE SEQUENCE</scope>
    <source>
        <strain evidence="2">B2012</strain>
    </source>
</reference>
<dbReference type="Proteomes" id="UP000609531">
    <property type="component" value="Unassembled WGS sequence"/>
</dbReference>
<sequence length="134" mass="14615">MWLLETDGSFTRDDDIATGLEIPGEAPPAERPADPVVTIRFGGAMDGRGFSTANRLRAEGYDGRLIAAGPLMPDQARHAFQSGFDAVLVSDAQVQRQGEDAWRNAIHRSVQELYMPEPGSRGPERGIWAARHAD</sequence>
<organism evidence="2 3">
    <name type="scientific">Acuticoccus mangrovi</name>
    <dbReference type="NCBI Taxonomy" id="2796142"/>
    <lineage>
        <taxon>Bacteria</taxon>
        <taxon>Pseudomonadati</taxon>
        <taxon>Pseudomonadota</taxon>
        <taxon>Alphaproteobacteria</taxon>
        <taxon>Hyphomicrobiales</taxon>
        <taxon>Amorphaceae</taxon>
        <taxon>Acuticoccus</taxon>
    </lineage>
</organism>
<comment type="caution">
    <text evidence="2">The sequence shown here is derived from an EMBL/GenBank/DDBJ whole genome shotgun (WGS) entry which is preliminary data.</text>
</comment>
<gene>
    <name evidence="2" type="ORF">JCR33_05950</name>
</gene>
<dbReference type="AlphaFoldDB" id="A0A934IN20"/>
<dbReference type="RefSeq" id="WP_198881099.1">
    <property type="nucleotide sequence ID" value="NZ_JAEKJA010000003.1"/>
</dbReference>
<evidence type="ECO:0000313" key="2">
    <source>
        <dbReference type="EMBL" id="MBJ3775222.1"/>
    </source>
</evidence>
<protein>
    <submittedName>
        <fullName evidence="2">DUF934 domain-containing protein</fullName>
    </submittedName>
</protein>
<dbReference type="InterPro" id="IPR008318">
    <property type="entry name" value="UCP030820"/>
</dbReference>
<accession>A0A934IN20</accession>
<dbReference type="EMBL" id="JAEKJA010000003">
    <property type="protein sequence ID" value="MBJ3775222.1"/>
    <property type="molecule type" value="Genomic_DNA"/>
</dbReference>
<feature type="region of interest" description="Disordered" evidence="1">
    <location>
        <begin position="115"/>
        <end position="134"/>
    </location>
</feature>
<proteinExistence type="predicted"/>
<evidence type="ECO:0000256" key="1">
    <source>
        <dbReference type="SAM" id="MobiDB-lite"/>
    </source>
</evidence>
<name>A0A934IN20_9HYPH</name>
<dbReference type="Pfam" id="PF06073">
    <property type="entry name" value="DUF934"/>
    <property type="match status" value="1"/>
</dbReference>